<dbReference type="eggNOG" id="ENOG502S1EJ">
    <property type="taxonomic scope" value="Eukaryota"/>
</dbReference>
<feature type="transmembrane region" description="Helical" evidence="7">
    <location>
        <begin position="141"/>
        <end position="161"/>
    </location>
</feature>
<keyword evidence="9" id="KW-1185">Reference proteome</keyword>
<feature type="transmembrane region" description="Helical" evidence="7">
    <location>
        <begin position="52"/>
        <end position="77"/>
    </location>
</feature>
<dbReference type="OMA" id="VSFITCF"/>
<dbReference type="EMBL" id="KI397507">
    <property type="protein sequence ID" value="ERM94772.1"/>
    <property type="molecule type" value="Genomic_DNA"/>
</dbReference>
<evidence type="ECO:0000256" key="6">
    <source>
        <dbReference type="ARBA" id="ARBA00029467"/>
    </source>
</evidence>
<keyword evidence="2 7" id="KW-0812">Transmembrane</keyword>
<comment type="subcellular location">
    <subcellularLocation>
        <location evidence="1">Endomembrane system</location>
        <topology evidence="1">Multi-pass membrane protein</topology>
    </subcellularLocation>
</comment>
<keyword evidence="4 7" id="KW-1133">Transmembrane helix</keyword>
<name>W1NG59_AMBTC</name>
<dbReference type="Proteomes" id="UP000017836">
    <property type="component" value="Unassembled WGS sequence"/>
</dbReference>
<dbReference type="OrthoDB" id="1877293at2759"/>
<reference evidence="9" key="1">
    <citation type="journal article" date="2013" name="Science">
        <title>The Amborella genome and the evolution of flowering plants.</title>
        <authorList>
            <consortium name="Amborella Genome Project"/>
        </authorList>
    </citation>
    <scope>NUCLEOTIDE SEQUENCE [LARGE SCALE GENOMIC DNA]</scope>
</reference>
<evidence type="ECO:0000256" key="7">
    <source>
        <dbReference type="SAM" id="Phobius"/>
    </source>
</evidence>
<evidence type="ECO:0000256" key="4">
    <source>
        <dbReference type="ARBA" id="ARBA00022989"/>
    </source>
</evidence>
<comment type="similarity">
    <text evidence="6">Belongs to the DESIGUAL family.</text>
</comment>
<organism evidence="8 9">
    <name type="scientific">Amborella trichopoda</name>
    <dbReference type="NCBI Taxonomy" id="13333"/>
    <lineage>
        <taxon>Eukaryota</taxon>
        <taxon>Viridiplantae</taxon>
        <taxon>Streptophyta</taxon>
        <taxon>Embryophyta</taxon>
        <taxon>Tracheophyta</taxon>
        <taxon>Spermatophyta</taxon>
        <taxon>Magnoliopsida</taxon>
        <taxon>Amborellales</taxon>
        <taxon>Amborellaceae</taxon>
        <taxon>Amborella</taxon>
    </lineage>
</organism>
<evidence type="ECO:0000256" key="1">
    <source>
        <dbReference type="ARBA" id="ARBA00004127"/>
    </source>
</evidence>
<feature type="transmembrane region" description="Helical" evidence="7">
    <location>
        <begin position="97"/>
        <end position="121"/>
    </location>
</feature>
<protein>
    <submittedName>
        <fullName evidence="8">Uncharacterized protein</fullName>
    </submittedName>
</protein>
<dbReference type="HOGENOM" id="CLU_110866_0_0_1"/>
<sequence length="176" mass="19054">MEKPRSETLAICSVVSFLGLIAIAACLAAEFRKNKVKDLKLDVNLCFLPESPVFGLGIAASICLSLIQIIVGSIIAFKCCSKRMEFDAKSQKLCFTVALFLLSWVSYAFGVVLLSVGTSMSRQQEYGKGWLDGECYIVKDGVFAGAASLAFVTLTANLSLYHHFMKTTMTGGQGIK</sequence>
<accession>W1NG59</accession>
<dbReference type="KEGG" id="atr:18422679"/>
<dbReference type="InterPro" id="IPR052222">
    <property type="entry name" value="DESIGUAL"/>
</dbReference>
<evidence type="ECO:0000256" key="3">
    <source>
        <dbReference type="ARBA" id="ARBA00022729"/>
    </source>
</evidence>
<evidence type="ECO:0000256" key="5">
    <source>
        <dbReference type="ARBA" id="ARBA00023136"/>
    </source>
</evidence>
<dbReference type="GO" id="GO:0012505">
    <property type="term" value="C:endomembrane system"/>
    <property type="evidence" value="ECO:0007669"/>
    <property type="project" value="UniProtKB-SubCell"/>
</dbReference>
<dbReference type="PROSITE" id="PS51257">
    <property type="entry name" value="PROKAR_LIPOPROTEIN"/>
    <property type="match status" value="1"/>
</dbReference>
<gene>
    <name evidence="8" type="ORF">AMTR_s00011p00261920</name>
</gene>
<dbReference type="Gramene" id="ERM94772">
    <property type="protein sequence ID" value="ERM94772"/>
    <property type="gene ID" value="AMTR_s00011p00261920"/>
</dbReference>
<keyword evidence="3" id="KW-0732">Signal</keyword>
<dbReference type="Pfam" id="PF06749">
    <property type="entry name" value="DUF1218"/>
    <property type="match status" value="1"/>
</dbReference>
<proteinExistence type="inferred from homology"/>
<evidence type="ECO:0000313" key="9">
    <source>
        <dbReference type="Proteomes" id="UP000017836"/>
    </source>
</evidence>
<keyword evidence="5 7" id="KW-0472">Membrane</keyword>
<evidence type="ECO:0000256" key="2">
    <source>
        <dbReference type="ARBA" id="ARBA00022692"/>
    </source>
</evidence>
<dbReference type="InterPro" id="IPR009606">
    <property type="entry name" value="DEAL/Modifying_wall_lignin1/2"/>
</dbReference>
<dbReference type="PANTHER" id="PTHR31769">
    <property type="entry name" value="OS07G0462200 PROTEIN-RELATED"/>
    <property type="match status" value="1"/>
</dbReference>
<evidence type="ECO:0000313" key="8">
    <source>
        <dbReference type="EMBL" id="ERM94772.1"/>
    </source>
</evidence>
<dbReference type="AlphaFoldDB" id="W1NG59"/>